<evidence type="ECO:0000313" key="9">
    <source>
        <dbReference type="EMBL" id="GHC56501.1"/>
    </source>
</evidence>
<feature type="transmembrane region" description="Helical" evidence="7">
    <location>
        <begin position="12"/>
        <end position="34"/>
    </location>
</feature>
<evidence type="ECO:0000256" key="4">
    <source>
        <dbReference type="ARBA" id="ARBA00022692"/>
    </source>
</evidence>
<keyword evidence="10" id="KW-1185">Reference proteome</keyword>
<dbReference type="AlphaFoldDB" id="A0A918TNF0"/>
<dbReference type="Gene3D" id="1.20.1250.20">
    <property type="entry name" value="MFS general substrate transporter like domains"/>
    <property type="match status" value="1"/>
</dbReference>
<feature type="transmembrane region" description="Helical" evidence="7">
    <location>
        <begin position="385"/>
        <end position="402"/>
    </location>
</feature>
<sequence length="409" mass="43229">MQATTGLWANRNYRLVFSASAITNLGDGVALVALPWLASLITRDPVMIALVATAGRLPWLLFSLPAGVITDRANRQKLVMRADALRCILMLGVVAVAMAHVRSPALIWVLALLAFLLGAAEVIRDNVAQTLLPAIVAPAQLEKANGQMWSMEQVLNQFIGPPLAGLLIGASIALPFGLDAVTFALSVLLISQMILPAQALRPHLAFWPALREAWDWLKTHPEILRLARMLALVNAAYACCLTILVLYAQEVLGLSSTGYGLMLTLAALGGVLGGLAAPRIAARLGTERTILFSAFTALLGYLIMALTAHPLAAALALGLEGFGAVLWNVVTVSYRQRVIPAELLGRGNAIYRFFGTGAMALGTLAAGSIVAGLESPLGRDVALHAPYALAALIYAGLIGALIRKPLGFK</sequence>
<keyword evidence="2" id="KW-0813">Transport</keyword>
<reference evidence="9" key="2">
    <citation type="submission" date="2020-09" db="EMBL/GenBank/DDBJ databases">
        <authorList>
            <person name="Sun Q."/>
            <person name="Kim S."/>
        </authorList>
    </citation>
    <scope>NUCLEOTIDE SEQUENCE</scope>
    <source>
        <strain evidence="9">KCTC 23310</strain>
    </source>
</reference>
<evidence type="ECO:0000313" key="10">
    <source>
        <dbReference type="Proteomes" id="UP000638981"/>
    </source>
</evidence>
<dbReference type="GO" id="GO:0005886">
    <property type="term" value="C:plasma membrane"/>
    <property type="evidence" value="ECO:0007669"/>
    <property type="project" value="UniProtKB-SubCell"/>
</dbReference>
<comment type="caution">
    <text evidence="9">The sequence shown here is derived from an EMBL/GenBank/DDBJ whole genome shotgun (WGS) entry which is preliminary data.</text>
</comment>
<dbReference type="GO" id="GO:0022857">
    <property type="term" value="F:transmembrane transporter activity"/>
    <property type="evidence" value="ECO:0007669"/>
    <property type="project" value="InterPro"/>
</dbReference>
<keyword evidence="5 7" id="KW-1133">Transmembrane helix</keyword>
<feature type="transmembrane region" description="Helical" evidence="7">
    <location>
        <begin position="289"/>
        <end position="306"/>
    </location>
</feature>
<dbReference type="RefSeq" id="WP_189411494.1">
    <property type="nucleotide sequence ID" value="NZ_BMYJ01000005.1"/>
</dbReference>
<feature type="transmembrane region" description="Helical" evidence="7">
    <location>
        <begin position="350"/>
        <end position="373"/>
    </location>
</feature>
<evidence type="ECO:0000259" key="8">
    <source>
        <dbReference type="PROSITE" id="PS50850"/>
    </source>
</evidence>
<reference evidence="9" key="1">
    <citation type="journal article" date="2014" name="Int. J. Syst. Evol. Microbiol.">
        <title>Complete genome sequence of Corynebacterium casei LMG S-19264T (=DSM 44701T), isolated from a smear-ripened cheese.</title>
        <authorList>
            <consortium name="US DOE Joint Genome Institute (JGI-PGF)"/>
            <person name="Walter F."/>
            <person name="Albersmeier A."/>
            <person name="Kalinowski J."/>
            <person name="Ruckert C."/>
        </authorList>
    </citation>
    <scope>NUCLEOTIDE SEQUENCE</scope>
    <source>
        <strain evidence="9">KCTC 23310</strain>
    </source>
</reference>
<evidence type="ECO:0000256" key="7">
    <source>
        <dbReference type="SAM" id="Phobius"/>
    </source>
</evidence>
<dbReference type="PROSITE" id="PS50850">
    <property type="entry name" value="MFS"/>
    <property type="match status" value="1"/>
</dbReference>
<feature type="transmembrane region" description="Helical" evidence="7">
    <location>
        <begin position="78"/>
        <end position="99"/>
    </location>
</feature>
<comment type="subcellular location">
    <subcellularLocation>
        <location evidence="1">Cell membrane</location>
        <topology evidence="1">Multi-pass membrane protein</topology>
    </subcellularLocation>
</comment>
<feature type="transmembrane region" description="Helical" evidence="7">
    <location>
        <begin position="226"/>
        <end position="247"/>
    </location>
</feature>
<dbReference type="InterPro" id="IPR036259">
    <property type="entry name" value="MFS_trans_sf"/>
</dbReference>
<keyword evidence="3" id="KW-1003">Cell membrane</keyword>
<dbReference type="CDD" id="cd06173">
    <property type="entry name" value="MFS_MefA_like"/>
    <property type="match status" value="1"/>
</dbReference>
<dbReference type="EMBL" id="BMYJ01000005">
    <property type="protein sequence ID" value="GHC56501.1"/>
    <property type="molecule type" value="Genomic_DNA"/>
</dbReference>
<dbReference type="InterPro" id="IPR010290">
    <property type="entry name" value="TM_effector"/>
</dbReference>
<dbReference type="Pfam" id="PF05977">
    <property type="entry name" value="MFS_3"/>
    <property type="match status" value="1"/>
</dbReference>
<gene>
    <name evidence="9" type="ORF">GCM10007315_19810</name>
</gene>
<accession>A0A918TNF0</accession>
<evidence type="ECO:0000256" key="6">
    <source>
        <dbReference type="ARBA" id="ARBA00023136"/>
    </source>
</evidence>
<feature type="transmembrane region" description="Helical" evidence="7">
    <location>
        <begin position="46"/>
        <end position="66"/>
    </location>
</feature>
<evidence type="ECO:0000256" key="5">
    <source>
        <dbReference type="ARBA" id="ARBA00022989"/>
    </source>
</evidence>
<keyword evidence="6 7" id="KW-0472">Membrane</keyword>
<dbReference type="PANTHER" id="PTHR23513">
    <property type="entry name" value="INTEGRAL MEMBRANE EFFLUX PROTEIN-RELATED"/>
    <property type="match status" value="1"/>
</dbReference>
<feature type="transmembrane region" description="Helical" evidence="7">
    <location>
        <begin position="259"/>
        <end position="277"/>
    </location>
</feature>
<feature type="domain" description="Major facilitator superfamily (MFS) profile" evidence="8">
    <location>
        <begin position="12"/>
        <end position="408"/>
    </location>
</feature>
<dbReference type="SUPFAM" id="SSF103473">
    <property type="entry name" value="MFS general substrate transporter"/>
    <property type="match status" value="1"/>
</dbReference>
<dbReference type="InterPro" id="IPR020846">
    <property type="entry name" value="MFS_dom"/>
</dbReference>
<organism evidence="9 10">
    <name type="scientific">Neogemmobacter tilapiae</name>
    <dbReference type="NCBI Taxonomy" id="875041"/>
    <lineage>
        <taxon>Bacteria</taxon>
        <taxon>Pseudomonadati</taxon>
        <taxon>Pseudomonadota</taxon>
        <taxon>Alphaproteobacteria</taxon>
        <taxon>Rhodobacterales</taxon>
        <taxon>Paracoccaceae</taxon>
        <taxon>Neogemmobacter</taxon>
    </lineage>
</organism>
<feature type="transmembrane region" description="Helical" evidence="7">
    <location>
        <begin position="312"/>
        <end position="330"/>
    </location>
</feature>
<dbReference type="PANTHER" id="PTHR23513:SF11">
    <property type="entry name" value="STAPHYLOFERRIN A TRANSPORTER"/>
    <property type="match status" value="1"/>
</dbReference>
<protein>
    <submittedName>
        <fullName evidence="9">MFS transporter</fullName>
    </submittedName>
</protein>
<proteinExistence type="predicted"/>
<name>A0A918TNF0_9RHOB</name>
<evidence type="ECO:0000256" key="2">
    <source>
        <dbReference type="ARBA" id="ARBA00022448"/>
    </source>
</evidence>
<keyword evidence="4 7" id="KW-0812">Transmembrane</keyword>
<evidence type="ECO:0000256" key="3">
    <source>
        <dbReference type="ARBA" id="ARBA00022475"/>
    </source>
</evidence>
<evidence type="ECO:0000256" key="1">
    <source>
        <dbReference type="ARBA" id="ARBA00004651"/>
    </source>
</evidence>
<dbReference type="Proteomes" id="UP000638981">
    <property type="component" value="Unassembled WGS sequence"/>
</dbReference>